<proteinExistence type="predicted"/>
<organism evidence="1 2">
    <name type="scientific">Ditylenchus destructor</name>
    <dbReference type="NCBI Taxonomy" id="166010"/>
    <lineage>
        <taxon>Eukaryota</taxon>
        <taxon>Metazoa</taxon>
        <taxon>Ecdysozoa</taxon>
        <taxon>Nematoda</taxon>
        <taxon>Chromadorea</taxon>
        <taxon>Rhabditida</taxon>
        <taxon>Tylenchina</taxon>
        <taxon>Tylenchomorpha</taxon>
        <taxon>Sphaerularioidea</taxon>
        <taxon>Anguinidae</taxon>
        <taxon>Anguininae</taxon>
        <taxon>Ditylenchus</taxon>
    </lineage>
</organism>
<keyword evidence="1" id="KW-0808">Transferase</keyword>
<dbReference type="GO" id="GO:0008374">
    <property type="term" value="F:O-acyltransferase activity"/>
    <property type="evidence" value="ECO:0007669"/>
    <property type="project" value="InterPro"/>
</dbReference>
<dbReference type="Pfam" id="PF02450">
    <property type="entry name" value="LCAT"/>
    <property type="match status" value="1"/>
</dbReference>
<evidence type="ECO:0000313" key="2">
    <source>
        <dbReference type="Proteomes" id="UP001201812"/>
    </source>
</evidence>
<dbReference type="InterPro" id="IPR029058">
    <property type="entry name" value="AB_hydrolase_fold"/>
</dbReference>
<dbReference type="InterPro" id="IPR003386">
    <property type="entry name" value="LACT/PDAT_acylTrfase"/>
</dbReference>
<evidence type="ECO:0000313" key="1">
    <source>
        <dbReference type="EMBL" id="KAI1699549.1"/>
    </source>
</evidence>
<comment type="caution">
    <text evidence="1">The sequence shown here is derived from an EMBL/GenBank/DDBJ whole genome shotgun (WGS) entry which is preliminary data.</text>
</comment>
<dbReference type="Gene3D" id="3.40.50.1820">
    <property type="entry name" value="alpha/beta hydrolase"/>
    <property type="match status" value="1"/>
</dbReference>
<keyword evidence="2" id="KW-1185">Reference proteome</keyword>
<accession>A0AAD4MRR6</accession>
<protein>
    <submittedName>
        <fullName evidence="1">Lecithin:cholesterol acyltransferase domain-containing protein</fullName>
    </submittedName>
</protein>
<dbReference type="SUPFAM" id="SSF53474">
    <property type="entry name" value="alpha/beta-Hydrolases"/>
    <property type="match status" value="1"/>
</dbReference>
<sequence length="439" mass="49709">MFVASQKPMHFLRINLPVFNSNEKTFHDQPGINITTPFGDLEPLRCLIRDTGLLCWSASSTIAPSSTYYYSFVESLKKLYNFTESENLIGAAYDWRYPPEFFVEMQKKFFESLKREIETSVERTGLKAVIVAHSMGNKVLHYFLTRETTAQWREQYMNMTINAAPAFGGSVGAMKELATGKGIAWLGIGVRREVARDFTRSLPSLASLLPSPSLFNSSRILVSVGNKTFTTADMEEFLTLANSSHLFSHFRQSEEIQPDVPMLVVIGNLSKSTPSRYTYARSIDEEPVEENKVDGDERIEAAVIEELCRMWSKDGAQIELKHLPKEHTKLIMSHEFVNIFGNAVVRKLPDGQRYPMLQNVVLTRGNRICFSAEPYARCHSGIPPLKSLMQVAQFVCFPQESEMAKELTKQEAENMIFDLTEYKVAFSASLEVAQICIDI</sequence>
<dbReference type="GO" id="GO:0006629">
    <property type="term" value="P:lipid metabolic process"/>
    <property type="evidence" value="ECO:0007669"/>
    <property type="project" value="InterPro"/>
</dbReference>
<dbReference type="PANTHER" id="PTHR11440">
    <property type="entry name" value="LECITHIN-CHOLESTEROL ACYLTRANSFERASE-RELATED"/>
    <property type="match status" value="1"/>
</dbReference>
<dbReference type="Proteomes" id="UP001201812">
    <property type="component" value="Unassembled WGS sequence"/>
</dbReference>
<dbReference type="EMBL" id="JAKKPZ010000175">
    <property type="protein sequence ID" value="KAI1699549.1"/>
    <property type="molecule type" value="Genomic_DNA"/>
</dbReference>
<name>A0AAD4MRR6_9BILA</name>
<keyword evidence="1" id="KW-0012">Acyltransferase</keyword>
<dbReference type="AlphaFoldDB" id="A0AAD4MRR6"/>
<reference evidence="1" key="1">
    <citation type="submission" date="2022-01" db="EMBL/GenBank/DDBJ databases">
        <title>Genome Sequence Resource for Two Populations of Ditylenchus destructor, the Migratory Endoparasitic Phytonematode.</title>
        <authorList>
            <person name="Zhang H."/>
            <person name="Lin R."/>
            <person name="Xie B."/>
        </authorList>
    </citation>
    <scope>NUCLEOTIDE SEQUENCE</scope>
    <source>
        <strain evidence="1">BazhouSP</strain>
    </source>
</reference>
<gene>
    <name evidence="1" type="ORF">DdX_17253</name>
</gene>